<keyword evidence="4 8" id="KW-0808">Transferase</keyword>
<protein>
    <recommendedName>
        <fullName evidence="2">uroporphyrinogen-III C-methyltransferase</fullName>
        <ecNumber evidence="2">2.1.1.107</ecNumber>
    </recommendedName>
</protein>
<dbReference type="EC" id="2.1.1.107" evidence="2"/>
<evidence type="ECO:0000256" key="5">
    <source>
        <dbReference type="ARBA" id="ARBA00022691"/>
    </source>
</evidence>
<keyword evidence="3 8" id="KW-0489">Methyltransferase</keyword>
<dbReference type="Gene3D" id="3.30.950.10">
    <property type="entry name" value="Methyltransferase, Cobalt-precorrin-4 Transmethylase, Domain 2"/>
    <property type="match status" value="1"/>
</dbReference>
<evidence type="ECO:0000256" key="4">
    <source>
        <dbReference type="ARBA" id="ARBA00022679"/>
    </source>
</evidence>
<evidence type="ECO:0000256" key="1">
    <source>
        <dbReference type="ARBA" id="ARBA00005879"/>
    </source>
</evidence>
<dbReference type="GO" id="GO:0032259">
    <property type="term" value="P:methylation"/>
    <property type="evidence" value="ECO:0007669"/>
    <property type="project" value="UniProtKB-KW"/>
</dbReference>
<comment type="pathway">
    <text evidence="7">Porphyrin-containing compound metabolism; siroheme biosynthesis; precorrin-2 from uroporphyrinogen III: step 1/1.</text>
</comment>
<gene>
    <name evidence="10" type="primary">cobA</name>
    <name evidence="10" type="ORF">ACFQ2F_04260</name>
</gene>
<dbReference type="InterPro" id="IPR006366">
    <property type="entry name" value="CobA/CysG_C"/>
</dbReference>
<sequence>MNQYATIPTLPGGFPSFPDFAPGEVWLVGAGPGDPRLLTLMALHALRSADTIVHDALIDPRVLELVRPNATIRSVGKRGGKPSPQQSEITEQLIAFARAGRKVLRLKGGDPFVFGRGGEEADALAEASIPFRIVPGLTAGLSGAALAGIPATTRSTNHAVILATGYRAEGHPDEEDWEAIAKTGQPVILYMAMSRLETIVAGFMRAGAGPDLPVAIVASATLADEEIVETTLSAALRDVRAHDLSAPAIVVIGEIAGLGNKLRTAMAGAVP</sequence>
<dbReference type="Pfam" id="PF00590">
    <property type="entry name" value="TP_methylase"/>
    <property type="match status" value="1"/>
</dbReference>
<evidence type="ECO:0000256" key="2">
    <source>
        <dbReference type="ARBA" id="ARBA00012162"/>
    </source>
</evidence>
<dbReference type="SUPFAM" id="SSF53790">
    <property type="entry name" value="Tetrapyrrole methylase"/>
    <property type="match status" value="1"/>
</dbReference>
<dbReference type="InterPro" id="IPR003043">
    <property type="entry name" value="Uropor_MeTrfase_CS"/>
</dbReference>
<dbReference type="NCBIfam" id="TIGR01469">
    <property type="entry name" value="cobA_cysG_Cterm"/>
    <property type="match status" value="1"/>
</dbReference>
<dbReference type="InterPro" id="IPR035996">
    <property type="entry name" value="4pyrrol_Methylase_sf"/>
</dbReference>
<evidence type="ECO:0000256" key="8">
    <source>
        <dbReference type="RuleBase" id="RU003960"/>
    </source>
</evidence>
<evidence type="ECO:0000313" key="10">
    <source>
        <dbReference type="EMBL" id="MFD0986304.1"/>
    </source>
</evidence>
<dbReference type="InterPro" id="IPR050161">
    <property type="entry name" value="Siro_Cobalamin_biosynth"/>
</dbReference>
<organism evidence="10 11">
    <name type="scientific">Methyloligella solikamskensis</name>
    <dbReference type="NCBI Taxonomy" id="1177756"/>
    <lineage>
        <taxon>Bacteria</taxon>
        <taxon>Pseudomonadati</taxon>
        <taxon>Pseudomonadota</taxon>
        <taxon>Alphaproteobacteria</taxon>
        <taxon>Hyphomicrobiales</taxon>
        <taxon>Hyphomicrobiaceae</taxon>
        <taxon>Methyloligella</taxon>
    </lineage>
</organism>
<dbReference type="PANTHER" id="PTHR45790">
    <property type="entry name" value="SIROHEME SYNTHASE-RELATED"/>
    <property type="match status" value="1"/>
</dbReference>
<dbReference type="RefSeq" id="WP_379086179.1">
    <property type="nucleotide sequence ID" value="NZ_JBHTJO010000001.1"/>
</dbReference>
<accession>A0ABW3J7T8</accession>
<comment type="caution">
    <text evidence="10">The sequence shown here is derived from an EMBL/GenBank/DDBJ whole genome shotgun (WGS) entry which is preliminary data.</text>
</comment>
<dbReference type="Gene3D" id="3.40.1010.10">
    <property type="entry name" value="Cobalt-precorrin-4 Transmethylase, Domain 1"/>
    <property type="match status" value="1"/>
</dbReference>
<evidence type="ECO:0000256" key="7">
    <source>
        <dbReference type="ARBA" id="ARBA00025705"/>
    </source>
</evidence>
<evidence type="ECO:0000313" key="11">
    <source>
        <dbReference type="Proteomes" id="UP001597102"/>
    </source>
</evidence>
<dbReference type="NCBIfam" id="NF004790">
    <property type="entry name" value="PRK06136.1"/>
    <property type="match status" value="1"/>
</dbReference>
<evidence type="ECO:0000259" key="9">
    <source>
        <dbReference type="Pfam" id="PF00590"/>
    </source>
</evidence>
<dbReference type="PROSITE" id="PS00840">
    <property type="entry name" value="SUMT_2"/>
    <property type="match status" value="1"/>
</dbReference>
<proteinExistence type="inferred from homology"/>
<dbReference type="InterPro" id="IPR014777">
    <property type="entry name" value="4pyrrole_Mease_sub1"/>
</dbReference>
<evidence type="ECO:0000256" key="6">
    <source>
        <dbReference type="ARBA" id="ARBA00023244"/>
    </source>
</evidence>
<keyword evidence="5" id="KW-0949">S-adenosyl-L-methionine</keyword>
<dbReference type="GO" id="GO:0004851">
    <property type="term" value="F:uroporphyrin-III C-methyltransferase activity"/>
    <property type="evidence" value="ECO:0007669"/>
    <property type="project" value="UniProtKB-EC"/>
</dbReference>
<dbReference type="Proteomes" id="UP001597102">
    <property type="component" value="Unassembled WGS sequence"/>
</dbReference>
<dbReference type="CDD" id="cd11642">
    <property type="entry name" value="SUMT"/>
    <property type="match status" value="1"/>
</dbReference>
<comment type="similarity">
    <text evidence="1 8">Belongs to the precorrin methyltransferase family.</text>
</comment>
<dbReference type="EMBL" id="JBHTJO010000001">
    <property type="protein sequence ID" value="MFD0986304.1"/>
    <property type="molecule type" value="Genomic_DNA"/>
</dbReference>
<reference evidence="11" key="1">
    <citation type="journal article" date="2019" name="Int. J. Syst. Evol. Microbiol.">
        <title>The Global Catalogue of Microorganisms (GCM) 10K type strain sequencing project: providing services to taxonomists for standard genome sequencing and annotation.</title>
        <authorList>
            <consortium name="The Broad Institute Genomics Platform"/>
            <consortium name="The Broad Institute Genome Sequencing Center for Infectious Disease"/>
            <person name="Wu L."/>
            <person name="Ma J."/>
        </authorList>
    </citation>
    <scope>NUCLEOTIDE SEQUENCE [LARGE SCALE GENOMIC DNA]</scope>
    <source>
        <strain evidence="11">CCUG 61697</strain>
    </source>
</reference>
<name>A0ABW3J7T8_9HYPH</name>
<feature type="domain" description="Tetrapyrrole methylase" evidence="9">
    <location>
        <begin position="25"/>
        <end position="234"/>
    </location>
</feature>
<evidence type="ECO:0000256" key="3">
    <source>
        <dbReference type="ARBA" id="ARBA00022603"/>
    </source>
</evidence>
<dbReference type="InterPro" id="IPR000878">
    <property type="entry name" value="4pyrrol_Mease"/>
</dbReference>
<dbReference type="InterPro" id="IPR014776">
    <property type="entry name" value="4pyrrole_Mease_sub2"/>
</dbReference>
<dbReference type="PANTHER" id="PTHR45790:SF3">
    <property type="entry name" value="S-ADENOSYL-L-METHIONINE-DEPENDENT UROPORPHYRINOGEN III METHYLTRANSFERASE, CHLOROPLASTIC"/>
    <property type="match status" value="1"/>
</dbReference>
<keyword evidence="11" id="KW-1185">Reference proteome</keyword>
<keyword evidence="6" id="KW-0627">Porphyrin biosynthesis</keyword>